<name>A0ABQ7XVJ2_BRANA</name>
<dbReference type="Gene3D" id="3.30.30.10">
    <property type="entry name" value="Knottin, scorpion toxin-like"/>
    <property type="match status" value="1"/>
</dbReference>
<keyword evidence="1" id="KW-0812">Transmembrane</keyword>
<organism evidence="2 3">
    <name type="scientific">Brassica napus</name>
    <name type="common">Rape</name>
    <dbReference type="NCBI Taxonomy" id="3708"/>
    <lineage>
        <taxon>Eukaryota</taxon>
        <taxon>Viridiplantae</taxon>
        <taxon>Streptophyta</taxon>
        <taxon>Embryophyta</taxon>
        <taxon>Tracheophyta</taxon>
        <taxon>Spermatophyta</taxon>
        <taxon>Magnoliopsida</taxon>
        <taxon>eudicotyledons</taxon>
        <taxon>Gunneridae</taxon>
        <taxon>Pentapetalae</taxon>
        <taxon>rosids</taxon>
        <taxon>malvids</taxon>
        <taxon>Brassicales</taxon>
        <taxon>Brassicaceae</taxon>
        <taxon>Brassiceae</taxon>
        <taxon>Brassica</taxon>
    </lineage>
</organism>
<accession>A0ABQ7XVJ2</accession>
<keyword evidence="3" id="KW-1185">Reference proteome</keyword>
<comment type="caution">
    <text evidence="2">The sequence shown here is derived from an EMBL/GenBank/DDBJ whole genome shotgun (WGS) entry which is preliminary data.</text>
</comment>
<feature type="transmembrane region" description="Helical" evidence="1">
    <location>
        <begin position="21"/>
        <end position="42"/>
    </location>
</feature>
<feature type="non-terminal residue" evidence="2">
    <location>
        <position position="1"/>
    </location>
</feature>
<protein>
    <submittedName>
        <fullName evidence="2">Uncharacterized protein</fullName>
    </submittedName>
</protein>
<reference evidence="2 3" key="1">
    <citation type="submission" date="2021-05" db="EMBL/GenBank/DDBJ databases">
        <title>Genome Assembly of Synthetic Allotetraploid Brassica napus Reveals Homoeologous Exchanges between Subgenomes.</title>
        <authorList>
            <person name="Davis J.T."/>
        </authorList>
    </citation>
    <scope>NUCLEOTIDE SEQUENCE [LARGE SCALE GENOMIC DNA]</scope>
    <source>
        <strain evidence="3">cv. Da-Ae</strain>
        <tissue evidence="2">Seedling</tissue>
    </source>
</reference>
<proteinExistence type="predicted"/>
<dbReference type="InterPro" id="IPR036574">
    <property type="entry name" value="Scorpion_toxin-like_sf"/>
</dbReference>
<gene>
    <name evidence="2" type="ORF">HID58_088204</name>
</gene>
<dbReference type="EMBL" id="JAGKQM010000019">
    <property type="protein sequence ID" value="KAH0859943.1"/>
    <property type="molecule type" value="Genomic_DNA"/>
</dbReference>
<dbReference type="Proteomes" id="UP000824890">
    <property type="component" value="Unassembled WGS sequence"/>
</dbReference>
<evidence type="ECO:0000313" key="3">
    <source>
        <dbReference type="Proteomes" id="UP000824890"/>
    </source>
</evidence>
<keyword evidence="1" id="KW-1133">Transmembrane helix</keyword>
<keyword evidence="1" id="KW-0472">Membrane</keyword>
<evidence type="ECO:0000256" key="1">
    <source>
        <dbReference type="SAM" id="Phobius"/>
    </source>
</evidence>
<evidence type="ECO:0000313" key="2">
    <source>
        <dbReference type="EMBL" id="KAH0859943.1"/>
    </source>
</evidence>
<sequence length="108" mass="11900">QTKECRGYFTKQRRMAVKLNYLFLFVYIVLLISAGNATSAHLTMPTKVATAGGREGKAGRSEWLYVAGECAKLPLCNKYCVSNGFRLGGFCKKLSPRASSLSCVCKYT</sequence>